<organism evidence="2">
    <name type="scientific">viral metagenome</name>
    <dbReference type="NCBI Taxonomy" id="1070528"/>
    <lineage>
        <taxon>unclassified sequences</taxon>
        <taxon>metagenomes</taxon>
        <taxon>organismal metagenomes</taxon>
    </lineage>
</organism>
<keyword evidence="1" id="KW-1133">Transmembrane helix</keyword>
<feature type="transmembrane region" description="Helical" evidence="1">
    <location>
        <begin position="40"/>
        <end position="66"/>
    </location>
</feature>
<name>A0A6C0BU88_9ZZZZ</name>
<accession>A0A6C0BU88</accession>
<sequence length="84" mass="10052">MDHFKEKIIKQCLTFMKREDVKEELKNLMRPMIDMILQEIYPYLYISLVFLLVNFILILGIFVFLIRSFYKLPSASAIFSVPML</sequence>
<evidence type="ECO:0000313" key="2">
    <source>
        <dbReference type="EMBL" id="QHS95612.1"/>
    </source>
</evidence>
<dbReference type="EMBL" id="MN739254">
    <property type="protein sequence ID" value="QHS95612.1"/>
    <property type="molecule type" value="Genomic_DNA"/>
</dbReference>
<evidence type="ECO:0000256" key="1">
    <source>
        <dbReference type="SAM" id="Phobius"/>
    </source>
</evidence>
<keyword evidence="1" id="KW-0472">Membrane</keyword>
<reference evidence="2" key="1">
    <citation type="journal article" date="2020" name="Nature">
        <title>Giant virus diversity and host interactions through global metagenomics.</title>
        <authorList>
            <person name="Schulz F."/>
            <person name="Roux S."/>
            <person name="Paez-Espino D."/>
            <person name="Jungbluth S."/>
            <person name="Walsh D.A."/>
            <person name="Denef V.J."/>
            <person name="McMahon K.D."/>
            <person name="Konstantinidis K.T."/>
            <person name="Eloe-Fadrosh E.A."/>
            <person name="Kyrpides N.C."/>
            <person name="Woyke T."/>
        </authorList>
    </citation>
    <scope>NUCLEOTIDE SEQUENCE</scope>
    <source>
        <strain evidence="2">GVMAG-M-3300018868-6</strain>
    </source>
</reference>
<protein>
    <submittedName>
        <fullName evidence="2">Uncharacterized protein</fullName>
    </submittedName>
</protein>
<proteinExistence type="predicted"/>
<keyword evidence="1" id="KW-0812">Transmembrane</keyword>
<dbReference type="AlphaFoldDB" id="A0A6C0BU88"/>